<accession>A0A7J7K818</accession>
<keyword evidence="3" id="KW-1185">Reference proteome</keyword>
<dbReference type="PANTHER" id="PTHR11799:SF12">
    <property type="entry name" value="PARAOXONASE-RELATED"/>
    <property type="match status" value="1"/>
</dbReference>
<dbReference type="Gene3D" id="2.120.10.30">
    <property type="entry name" value="TolB, C-terminal domain"/>
    <property type="match status" value="1"/>
</dbReference>
<dbReference type="AlphaFoldDB" id="A0A7J7K818"/>
<keyword evidence="1" id="KW-0732">Signal</keyword>
<reference evidence="2" key="1">
    <citation type="submission" date="2020-06" db="EMBL/GenBank/DDBJ databases">
        <title>Draft genome of Bugula neritina, a colonial animal packing powerful symbionts and potential medicines.</title>
        <authorList>
            <person name="Rayko M."/>
        </authorList>
    </citation>
    <scope>NUCLEOTIDE SEQUENCE [LARGE SCALE GENOMIC DNA]</scope>
    <source>
        <strain evidence="2">Kwan_BN1</strain>
    </source>
</reference>
<dbReference type="OrthoDB" id="423498at2759"/>
<dbReference type="PANTHER" id="PTHR11799">
    <property type="entry name" value="PARAOXONASE"/>
    <property type="match status" value="1"/>
</dbReference>
<evidence type="ECO:0000313" key="3">
    <source>
        <dbReference type="Proteomes" id="UP000593567"/>
    </source>
</evidence>
<evidence type="ECO:0000256" key="1">
    <source>
        <dbReference type="SAM" id="SignalP"/>
    </source>
</evidence>
<dbReference type="InterPro" id="IPR051288">
    <property type="entry name" value="Serum_paraoxonase/arylesterase"/>
</dbReference>
<evidence type="ECO:0000313" key="2">
    <source>
        <dbReference type="EMBL" id="KAF6034780.1"/>
    </source>
</evidence>
<sequence length="193" mass="22170">MNFYLKVLLLTLSTVLIQHFSRFFYIVQGWGNSLLKHYPGDCHVVSGFSTYGSEDMTLLPDGKVLISSGMFGLQPNFDYSKSQAKGIIYIMDTNKSFTSVEKLDVVGWPESAHFEPHGIHYWEHQNKSVSVFVILHMPEVVARFTYDGRKTLTLSKVYEDKQLFRDLNGIFVTSEDSFYVTNIFHARHQVQPS</sequence>
<name>A0A7J7K818_BUGNE</name>
<dbReference type="SUPFAM" id="SSF63829">
    <property type="entry name" value="Calcium-dependent phosphotriesterase"/>
    <property type="match status" value="1"/>
</dbReference>
<dbReference type="InterPro" id="IPR011042">
    <property type="entry name" value="6-blade_b-propeller_TolB-like"/>
</dbReference>
<organism evidence="2 3">
    <name type="scientific">Bugula neritina</name>
    <name type="common">Brown bryozoan</name>
    <name type="synonym">Sertularia neritina</name>
    <dbReference type="NCBI Taxonomy" id="10212"/>
    <lineage>
        <taxon>Eukaryota</taxon>
        <taxon>Metazoa</taxon>
        <taxon>Spiralia</taxon>
        <taxon>Lophotrochozoa</taxon>
        <taxon>Bryozoa</taxon>
        <taxon>Gymnolaemata</taxon>
        <taxon>Cheilostomatida</taxon>
        <taxon>Flustrina</taxon>
        <taxon>Buguloidea</taxon>
        <taxon>Bugulidae</taxon>
        <taxon>Bugula</taxon>
    </lineage>
</organism>
<protein>
    <submittedName>
        <fullName evidence="2">PON3</fullName>
    </submittedName>
</protein>
<dbReference type="Proteomes" id="UP000593567">
    <property type="component" value="Unassembled WGS sequence"/>
</dbReference>
<feature type="chain" id="PRO_5029524089" evidence="1">
    <location>
        <begin position="18"/>
        <end position="193"/>
    </location>
</feature>
<comment type="caution">
    <text evidence="2">The sequence shown here is derived from an EMBL/GenBank/DDBJ whole genome shotgun (WGS) entry which is preliminary data.</text>
</comment>
<proteinExistence type="predicted"/>
<gene>
    <name evidence="2" type="ORF">EB796_006917</name>
</gene>
<dbReference type="EMBL" id="VXIV02000998">
    <property type="protein sequence ID" value="KAF6034780.1"/>
    <property type="molecule type" value="Genomic_DNA"/>
</dbReference>
<feature type="signal peptide" evidence="1">
    <location>
        <begin position="1"/>
        <end position="17"/>
    </location>
</feature>